<dbReference type="OrthoDB" id="21204at2759"/>
<name>A0A835Q9V1_VANPL</name>
<keyword evidence="2" id="KW-1185">Reference proteome</keyword>
<protein>
    <submittedName>
        <fullName evidence="1">Uncharacterized protein</fullName>
    </submittedName>
</protein>
<dbReference type="InterPro" id="IPR027417">
    <property type="entry name" value="P-loop_NTPase"/>
</dbReference>
<dbReference type="AlphaFoldDB" id="A0A835Q9V1"/>
<organism evidence="1 2">
    <name type="scientific">Vanilla planifolia</name>
    <name type="common">Vanilla</name>
    <dbReference type="NCBI Taxonomy" id="51239"/>
    <lineage>
        <taxon>Eukaryota</taxon>
        <taxon>Viridiplantae</taxon>
        <taxon>Streptophyta</taxon>
        <taxon>Embryophyta</taxon>
        <taxon>Tracheophyta</taxon>
        <taxon>Spermatophyta</taxon>
        <taxon>Magnoliopsida</taxon>
        <taxon>Liliopsida</taxon>
        <taxon>Asparagales</taxon>
        <taxon>Orchidaceae</taxon>
        <taxon>Vanilloideae</taxon>
        <taxon>Vanilleae</taxon>
        <taxon>Vanilla</taxon>
    </lineage>
</organism>
<dbReference type="Gene3D" id="3.40.50.300">
    <property type="entry name" value="P-loop containing nucleotide triphosphate hydrolases"/>
    <property type="match status" value="1"/>
</dbReference>
<dbReference type="SUPFAM" id="SSF52540">
    <property type="entry name" value="P-loop containing nucleoside triphosphate hydrolases"/>
    <property type="match status" value="1"/>
</dbReference>
<dbReference type="Proteomes" id="UP000636800">
    <property type="component" value="Unassembled WGS sequence"/>
</dbReference>
<accession>A0A835Q9V1</accession>
<evidence type="ECO:0000313" key="2">
    <source>
        <dbReference type="Proteomes" id="UP000636800"/>
    </source>
</evidence>
<reference evidence="1 2" key="1">
    <citation type="journal article" date="2020" name="Nat. Food">
        <title>A phased Vanilla planifolia genome enables genetic improvement of flavour and production.</title>
        <authorList>
            <person name="Hasing T."/>
            <person name="Tang H."/>
            <person name="Brym M."/>
            <person name="Khazi F."/>
            <person name="Huang T."/>
            <person name="Chambers A.H."/>
        </authorList>
    </citation>
    <scope>NUCLEOTIDE SEQUENCE [LARGE SCALE GENOMIC DNA]</scope>
    <source>
        <tissue evidence="1">Leaf</tissue>
    </source>
</reference>
<comment type="caution">
    <text evidence="1">The sequence shown here is derived from an EMBL/GenBank/DDBJ whole genome shotgun (WGS) entry which is preliminary data.</text>
</comment>
<dbReference type="EMBL" id="JADCNL010000009">
    <property type="protein sequence ID" value="KAG0466831.1"/>
    <property type="molecule type" value="Genomic_DNA"/>
</dbReference>
<evidence type="ECO:0000313" key="1">
    <source>
        <dbReference type="EMBL" id="KAG0466831.1"/>
    </source>
</evidence>
<proteinExistence type="predicted"/>
<gene>
    <name evidence="1" type="ORF">HPP92_018411</name>
</gene>
<sequence>MAATNTSAGMRSGVRIVVVGDQGTGKSSLIISIATEVIPENVPNVLPPTDYLQITTPTVFLSRLSILPLVC</sequence>